<keyword evidence="7 10" id="KW-0508">mRNA splicing</keyword>
<evidence type="ECO:0000256" key="4">
    <source>
        <dbReference type="ARBA" id="ARBA00022490"/>
    </source>
</evidence>
<gene>
    <name evidence="12" type="ORF">EIN_046690</name>
</gene>
<evidence type="ECO:0000313" key="13">
    <source>
        <dbReference type="Proteomes" id="UP000014680"/>
    </source>
</evidence>
<keyword evidence="13" id="KW-1185">Reference proteome</keyword>
<dbReference type="GO" id="GO:0000387">
    <property type="term" value="P:spliceosomal snRNP assembly"/>
    <property type="evidence" value="ECO:0007669"/>
    <property type="project" value="UniProtKB-UniRule"/>
</dbReference>
<feature type="domain" description="Sm" evidence="11">
    <location>
        <begin position="2"/>
        <end position="74"/>
    </location>
</feature>
<comment type="function">
    <text evidence="10">Essential for pre-mRNA splicing. Implicated in the formation of stable, biologically active snRNP structures.</text>
</comment>
<proteinExistence type="inferred from homology"/>
<accession>A0A0A1UDK4</accession>
<dbReference type="Gene3D" id="2.30.30.100">
    <property type="match status" value="1"/>
</dbReference>
<dbReference type="GO" id="GO:0005737">
    <property type="term" value="C:cytoplasm"/>
    <property type="evidence" value="ECO:0007669"/>
    <property type="project" value="UniProtKB-SubCell"/>
</dbReference>
<reference evidence="12 13" key="1">
    <citation type="submission" date="2012-10" db="EMBL/GenBank/DDBJ databases">
        <authorList>
            <person name="Zafar N."/>
            <person name="Inman J."/>
            <person name="Hall N."/>
            <person name="Lorenzi H."/>
            <person name="Caler E."/>
        </authorList>
    </citation>
    <scope>NUCLEOTIDE SEQUENCE [LARGE SCALE GENOMIC DNA]</scope>
    <source>
        <strain evidence="12 13">IP1</strain>
    </source>
</reference>
<dbReference type="InterPro" id="IPR034102">
    <property type="entry name" value="Sm_D1"/>
</dbReference>
<dbReference type="PANTHER" id="PTHR23338">
    <property type="entry name" value="SMALL NUCLEAR RIBONUCLEOPROTEIN SM"/>
    <property type="match status" value="1"/>
</dbReference>
<dbReference type="AlphaFoldDB" id="A0A0A1UDK4"/>
<evidence type="ECO:0000256" key="7">
    <source>
        <dbReference type="ARBA" id="ARBA00023187"/>
    </source>
</evidence>
<dbReference type="VEuPathDB" id="AmoebaDB:EIN_046690"/>
<dbReference type="KEGG" id="eiv:EIN_046690"/>
<dbReference type="InterPro" id="IPR027141">
    <property type="entry name" value="LSm4/Sm_D1/D3"/>
</dbReference>
<dbReference type="EMBL" id="KB206215">
    <property type="protein sequence ID" value="ELP94416.1"/>
    <property type="molecule type" value="Genomic_DNA"/>
</dbReference>
<dbReference type="CDD" id="cd01724">
    <property type="entry name" value="Sm_D1"/>
    <property type="match status" value="1"/>
</dbReference>
<keyword evidence="5 10" id="KW-0507">mRNA processing</keyword>
<dbReference type="Proteomes" id="UP000014680">
    <property type="component" value="Unassembled WGS sequence"/>
</dbReference>
<dbReference type="SUPFAM" id="SSF50182">
    <property type="entry name" value="Sm-like ribonucleoproteins"/>
    <property type="match status" value="1"/>
</dbReference>
<evidence type="ECO:0000256" key="8">
    <source>
        <dbReference type="ARBA" id="ARBA00023242"/>
    </source>
</evidence>
<dbReference type="PROSITE" id="PS52002">
    <property type="entry name" value="SM"/>
    <property type="match status" value="1"/>
</dbReference>
<evidence type="ECO:0000313" key="12">
    <source>
        <dbReference type="EMBL" id="ELP94416.1"/>
    </source>
</evidence>
<keyword evidence="6" id="KW-0747">Spliceosome</keyword>
<keyword evidence="9 10" id="KW-0687">Ribonucleoprotein</keyword>
<keyword evidence="4" id="KW-0963">Cytoplasm</keyword>
<evidence type="ECO:0000256" key="9">
    <source>
        <dbReference type="ARBA" id="ARBA00023274"/>
    </source>
</evidence>
<evidence type="ECO:0000256" key="1">
    <source>
        <dbReference type="ARBA" id="ARBA00004123"/>
    </source>
</evidence>
<keyword evidence="8 10" id="KW-0539">Nucleus</keyword>
<sequence>MKLTRFLMRLTNEVLTIELKDGSIVTGTVVGVDNYMNIHLKVVQLTPKGKNPITLDQSTIRGNNIRNIILPETLNLDTYLIDDTPRMKVKAVVKSQIKRKAAATKPKAPQK</sequence>
<comment type="subcellular location">
    <subcellularLocation>
        <location evidence="2">Cytoplasm</location>
    </subcellularLocation>
    <subcellularLocation>
        <location evidence="1 10">Nucleus</location>
    </subcellularLocation>
</comment>
<evidence type="ECO:0000259" key="11">
    <source>
        <dbReference type="PROSITE" id="PS52002"/>
    </source>
</evidence>
<dbReference type="InterPro" id="IPR047575">
    <property type="entry name" value="Sm"/>
</dbReference>
<dbReference type="SMART" id="SM00651">
    <property type="entry name" value="Sm"/>
    <property type="match status" value="1"/>
</dbReference>
<evidence type="ECO:0000256" key="3">
    <source>
        <dbReference type="ARBA" id="ARBA00008146"/>
    </source>
</evidence>
<dbReference type="FunFam" id="2.30.30.100:FF:000016">
    <property type="entry name" value="Small nuclear ribonucleoprotein Sm D1"/>
    <property type="match status" value="1"/>
</dbReference>
<dbReference type="RefSeq" id="XP_004261187.1">
    <property type="nucleotide sequence ID" value="XM_004261139.1"/>
</dbReference>
<dbReference type="GO" id="GO:0005681">
    <property type="term" value="C:spliceosomal complex"/>
    <property type="evidence" value="ECO:0007669"/>
    <property type="project" value="UniProtKB-KW"/>
</dbReference>
<dbReference type="GeneID" id="14893410"/>
<dbReference type="InterPro" id="IPR010920">
    <property type="entry name" value="LSM_dom_sf"/>
</dbReference>
<comment type="similarity">
    <text evidence="3 10">Belongs to the snRNP core protein family.</text>
</comment>
<dbReference type="OrthoDB" id="9626941at2759"/>
<dbReference type="GO" id="GO:0003723">
    <property type="term" value="F:RNA binding"/>
    <property type="evidence" value="ECO:0007669"/>
    <property type="project" value="InterPro"/>
</dbReference>
<protein>
    <recommendedName>
        <fullName evidence="10">Small nuclear ribonucleoprotein Sm D1</fullName>
    </recommendedName>
    <alternativeName>
        <fullName evidence="10">snRNP core protein D1</fullName>
    </alternativeName>
</protein>
<name>A0A0A1UDK4_ENTIV</name>
<dbReference type="Pfam" id="PF01423">
    <property type="entry name" value="LSM"/>
    <property type="match status" value="1"/>
</dbReference>
<evidence type="ECO:0000256" key="10">
    <source>
        <dbReference type="RuleBase" id="RU365054"/>
    </source>
</evidence>
<evidence type="ECO:0000256" key="6">
    <source>
        <dbReference type="ARBA" id="ARBA00022728"/>
    </source>
</evidence>
<evidence type="ECO:0000256" key="2">
    <source>
        <dbReference type="ARBA" id="ARBA00004496"/>
    </source>
</evidence>
<dbReference type="InterPro" id="IPR001163">
    <property type="entry name" value="Sm_dom_euk/arc"/>
</dbReference>
<organism evidence="12 13">
    <name type="scientific">Entamoeba invadens IP1</name>
    <dbReference type="NCBI Taxonomy" id="370355"/>
    <lineage>
        <taxon>Eukaryota</taxon>
        <taxon>Amoebozoa</taxon>
        <taxon>Evosea</taxon>
        <taxon>Archamoebae</taxon>
        <taxon>Mastigamoebida</taxon>
        <taxon>Entamoebidae</taxon>
        <taxon>Entamoeba</taxon>
    </lineage>
</organism>
<dbReference type="OMA" id="TFLMKLT"/>
<evidence type="ECO:0000256" key="5">
    <source>
        <dbReference type="ARBA" id="ARBA00022664"/>
    </source>
</evidence>